<evidence type="ECO:0000313" key="6">
    <source>
        <dbReference type="EMBL" id="MDX8032610.1"/>
    </source>
</evidence>
<keyword evidence="3" id="KW-0804">Transcription</keyword>
<dbReference type="PROSITE" id="PS50977">
    <property type="entry name" value="HTH_TETR_2"/>
    <property type="match status" value="1"/>
</dbReference>
<evidence type="ECO:0000256" key="2">
    <source>
        <dbReference type="ARBA" id="ARBA00023125"/>
    </source>
</evidence>
<reference evidence="6 7" key="2">
    <citation type="submission" date="2023-11" db="EMBL/GenBank/DDBJ databases">
        <authorList>
            <person name="Lara A.C."/>
            <person name="Chronakova A."/>
        </authorList>
    </citation>
    <scope>NUCLEOTIDE SEQUENCE [LARGE SCALE GENOMIC DNA]</scope>
    <source>
        <strain evidence="6 7">BCCO 10_0856</strain>
    </source>
</reference>
<feature type="domain" description="HTH tetR-type" evidence="5">
    <location>
        <begin position="7"/>
        <end position="67"/>
    </location>
</feature>
<dbReference type="PANTHER" id="PTHR30055:SF234">
    <property type="entry name" value="HTH-TYPE TRANSCRIPTIONAL REGULATOR BETI"/>
    <property type="match status" value="1"/>
</dbReference>
<dbReference type="InterPro" id="IPR001647">
    <property type="entry name" value="HTH_TetR"/>
</dbReference>
<name>A0ABU4T373_9PSEU</name>
<dbReference type="RefSeq" id="WP_319967648.1">
    <property type="nucleotide sequence ID" value="NZ_JAXAVW010000016.1"/>
</dbReference>
<dbReference type="PRINTS" id="PR00455">
    <property type="entry name" value="HTHTETR"/>
</dbReference>
<evidence type="ECO:0000256" key="3">
    <source>
        <dbReference type="ARBA" id="ARBA00023163"/>
    </source>
</evidence>
<gene>
    <name evidence="6" type="ORF">SK803_20540</name>
</gene>
<dbReference type="Proteomes" id="UP001285521">
    <property type="component" value="Unassembled WGS sequence"/>
</dbReference>
<evidence type="ECO:0000313" key="7">
    <source>
        <dbReference type="Proteomes" id="UP001285521"/>
    </source>
</evidence>
<dbReference type="InterPro" id="IPR009057">
    <property type="entry name" value="Homeodomain-like_sf"/>
</dbReference>
<dbReference type="Pfam" id="PF00440">
    <property type="entry name" value="TetR_N"/>
    <property type="match status" value="1"/>
</dbReference>
<dbReference type="InterPro" id="IPR050109">
    <property type="entry name" value="HTH-type_TetR-like_transc_reg"/>
</dbReference>
<accession>A0ABU4T373</accession>
<protein>
    <submittedName>
        <fullName evidence="6">Helix-turn-helix domain-containing protein</fullName>
    </submittedName>
</protein>
<keyword evidence="1" id="KW-0805">Transcription regulation</keyword>
<dbReference type="Gene3D" id="1.10.357.10">
    <property type="entry name" value="Tetracycline Repressor, domain 2"/>
    <property type="match status" value="1"/>
</dbReference>
<keyword evidence="2 4" id="KW-0238">DNA-binding</keyword>
<dbReference type="SUPFAM" id="SSF46689">
    <property type="entry name" value="Homeodomain-like"/>
    <property type="match status" value="1"/>
</dbReference>
<evidence type="ECO:0000259" key="5">
    <source>
        <dbReference type="PROSITE" id="PS50977"/>
    </source>
</evidence>
<feature type="DNA-binding region" description="H-T-H motif" evidence="4">
    <location>
        <begin position="30"/>
        <end position="49"/>
    </location>
</feature>
<dbReference type="EMBL" id="JAXAVW010000016">
    <property type="protein sequence ID" value="MDX8032610.1"/>
    <property type="molecule type" value="Genomic_DNA"/>
</dbReference>
<sequence>MPRTRSADMFPKLVSAAAETFIAQGFQRTQMQDVADALGVAKGTVYGYVENKDALLGAALRFADGVEPLPEVADLPVRAPAEGELAAMVAERLRGEVEQLRLVEALSKRRRGPLAVELSEIITNLYDTLSRHRVSIKLVDRCAPELPELADVWFGQGRSGLVVVLTEYLQRRKALRLPGPAPLVARTILETCVLWAVHLHWDPARHEPQDTAAVPSTLAGLLTRGLLPEGSST</sequence>
<dbReference type="PANTHER" id="PTHR30055">
    <property type="entry name" value="HTH-TYPE TRANSCRIPTIONAL REGULATOR RUTR"/>
    <property type="match status" value="1"/>
</dbReference>
<keyword evidence="7" id="KW-1185">Reference proteome</keyword>
<proteinExistence type="predicted"/>
<organism evidence="6 7">
    <name type="scientific">Lentzea miocenica</name>
    <dbReference type="NCBI Taxonomy" id="3095431"/>
    <lineage>
        <taxon>Bacteria</taxon>
        <taxon>Bacillati</taxon>
        <taxon>Actinomycetota</taxon>
        <taxon>Actinomycetes</taxon>
        <taxon>Pseudonocardiales</taxon>
        <taxon>Pseudonocardiaceae</taxon>
        <taxon>Lentzea</taxon>
    </lineage>
</organism>
<evidence type="ECO:0000256" key="1">
    <source>
        <dbReference type="ARBA" id="ARBA00023015"/>
    </source>
</evidence>
<comment type="caution">
    <text evidence="6">The sequence shown here is derived from an EMBL/GenBank/DDBJ whole genome shotgun (WGS) entry which is preliminary data.</text>
</comment>
<reference evidence="6 7" key="1">
    <citation type="submission" date="2023-11" db="EMBL/GenBank/DDBJ databases">
        <title>Lentzea sokolovensis, sp. nov., Lentzea kristufkii, sp. nov., and Lentzea miocenensis, sp. nov., rare actinobacteria from Sokolov Coal Basin, Miocene lacustrine sediment, Czech Republic.</title>
        <authorList>
            <person name="Lara A."/>
            <person name="Kotroba L."/>
            <person name="Nouioui I."/>
            <person name="Neumann-Schaal M."/>
            <person name="Mast Y."/>
            <person name="Chronakova A."/>
        </authorList>
    </citation>
    <scope>NUCLEOTIDE SEQUENCE [LARGE SCALE GENOMIC DNA]</scope>
    <source>
        <strain evidence="6 7">BCCO 10_0856</strain>
    </source>
</reference>
<evidence type="ECO:0000256" key="4">
    <source>
        <dbReference type="PROSITE-ProRule" id="PRU00335"/>
    </source>
</evidence>